<protein>
    <submittedName>
        <fullName evidence="1">Uncharacterized protein</fullName>
    </submittedName>
</protein>
<keyword evidence="2" id="KW-1185">Reference proteome</keyword>
<proteinExistence type="predicted"/>
<name>A0A0C3E5X5_9AGAM</name>
<dbReference type="HOGENOM" id="CLU_044807_1_0_1"/>
<evidence type="ECO:0000313" key="2">
    <source>
        <dbReference type="Proteomes" id="UP000053989"/>
    </source>
</evidence>
<accession>A0A0C3E5X5</accession>
<dbReference type="AlphaFoldDB" id="A0A0C3E5X5"/>
<reference evidence="1 2" key="1">
    <citation type="submission" date="2014-04" db="EMBL/GenBank/DDBJ databases">
        <authorList>
            <consortium name="DOE Joint Genome Institute"/>
            <person name="Kuo A."/>
            <person name="Kohler A."/>
            <person name="Nagy L.G."/>
            <person name="Floudas D."/>
            <person name="Copeland A."/>
            <person name="Barry K.W."/>
            <person name="Cichocki N."/>
            <person name="Veneault-Fourrey C."/>
            <person name="LaButti K."/>
            <person name="Lindquist E.A."/>
            <person name="Lipzen A."/>
            <person name="Lundell T."/>
            <person name="Morin E."/>
            <person name="Murat C."/>
            <person name="Sun H."/>
            <person name="Tunlid A."/>
            <person name="Henrissat B."/>
            <person name="Grigoriev I.V."/>
            <person name="Hibbett D.S."/>
            <person name="Martin F."/>
            <person name="Nordberg H.P."/>
            <person name="Cantor M.N."/>
            <person name="Hua S.X."/>
        </authorList>
    </citation>
    <scope>NUCLEOTIDE SEQUENCE [LARGE SCALE GENOMIC DNA]</scope>
    <source>
        <strain evidence="1 2">Foug A</strain>
    </source>
</reference>
<dbReference type="InParanoid" id="A0A0C3E5X5"/>
<sequence>MELMNQGEFIEYLRSDIDIPEEELPSIEDDRFGTFPITNRGIQIWLFFRPHVGSDSVFQVLLPCRSRPSDPPVAISLALWESNYYRHAGWIDDAWGRLQLCQLYLRYQYTPQGNSTFEIDDSAILKKAFASSAMWPQGLNTGNTVTLSTTDSLCVKRYSCRKMYRFTVGFGHWFGQNWIHVDCEEEPGTILLIPYDLMLKKASVHVQSMKKARSGAAGCRICIMETTLPQSTLILQTSCVIWKSSRMCGVKLEVFRDPGFSNVSGEWTGFDVDGTDDPNRDWRGLMIPYCPSKQNSYEVLVDGVSMKFLRARSDIKLGDYGHFTDSEDFCCEGNLFAELKSLALKVDITPRQHKISERGGHQRRGNIVRAYYYHDCFAELYQPLGLSLPSNDDFRSFLVSLSV</sequence>
<evidence type="ECO:0000313" key="1">
    <source>
        <dbReference type="EMBL" id="KIM63844.1"/>
    </source>
</evidence>
<gene>
    <name evidence="1" type="ORF">SCLCIDRAFT_1213981</name>
</gene>
<dbReference type="EMBL" id="KN822032">
    <property type="protein sequence ID" value="KIM63844.1"/>
    <property type="molecule type" value="Genomic_DNA"/>
</dbReference>
<dbReference type="Proteomes" id="UP000053989">
    <property type="component" value="Unassembled WGS sequence"/>
</dbReference>
<reference evidence="2" key="2">
    <citation type="submission" date="2015-01" db="EMBL/GenBank/DDBJ databases">
        <title>Evolutionary Origins and Diversification of the Mycorrhizal Mutualists.</title>
        <authorList>
            <consortium name="DOE Joint Genome Institute"/>
            <consortium name="Mycorrhizal Genomics Consortium"/>
            <person name="Kohler A."/>
            <person name="Kuo A."/>
            <person name="Nagy L.G."/>
            <person name="Floudas D."/>
            <person name="Copeland A."/>
            <person name="Barry K.W."/>
            <person name="Cichocki N."/>
            <person name="Veneault-Fourrey C."/>
            <person name="LaButti K."/>
            <person name="Lindquist E.A."/>
            <person name="Lipzen A."/>
            <person name="Lundell T."/>
            <person name="Morin E."/>
            <person name="Murat C."/>
            <person name="Riley R."/>
            <person name="Ohm R."/>
            <person name="Sun H."/>
            <person name="Tunlid A."/>
            <person name="Henrissat B."/>
            <person name="Grigoriev I.V."/>
            <person name="Hibbett D.S."/>
            <person name="Martin F."/>
        </authorList>
    </citation>
    <scope>NUCLEOTIDE SEQUENCE [LARGE SCALE GENOMIC DNA]</scope>
    <source>
        <strain evidence="2">Foug A</strain>
    </source>
</reference>
<dbReference type="OrthoDB" id="5122891at2759"/>
<organism evidence="1 2">
    <name type="scientific">Scleroderma citrinum Foug A</name>
    <dbReference type="NCBI Taxonomy" id="1036808"/>
    <lineage>
        <taxon>Eukaryota</taxon>
        <taxon>Fungi</taxon>
        <taxon>Dikarya</taxon>
        <taxon>Basidiomycota</taxon>
        <taxon>Agaricomycotina</taxon>
        <taxon>Agaricomycetes</taxon>
        <taxon>Agaricomycetidae</taxon>
        <taxon>Boletales</taxon>
        <taxon>Sclerodermatineae</taxon>
        <taxon>Sclerodermataceae</taxon>
        <taxon>Scleroderma</taxon>
    </lineage>
</organism>